<dbReference type="SUPFAM" id="SSF47473">
    <property type="entry name" value="EF-hand"/>
    <property type="match status" value="1"/>
</dbReference>
<dbReference type="Proteomes" id="UP000324629">
    <property type="component" value="Unassembled WGS sequence"/>
</dbReference>
<evidence type="ECO:0008006" key="3">
    <source>
        <dbReference type="Google" id="ProtNLM"/>
    </source>
</evidence>
<dbReference type="EMBL" id="QNGE01004691">
    <property type="protein sequence ID" value="KAA3672642.1"/>
    <property type="molecule type" value="Genomic_DNA"/>
</dbReference>
<proteinExistence type="predicted"/>
<accession>A0A5J4NAR1</accession>
<evidence type="ECO:0000313" key="2">
    <source>
        <dbReference type="Proteomes" id="UP000324629"/>
    </source>
</evidence>
<comment type="caution">
    <text evidence="1">The sequence shown here is derived from an EMBL/GenBank/DDBJ whole genome shotgun (WGS) entry which is preliminary data.</text>
</comment>
<evidence type="ECO:0000313" key="1">
    <source>
        <dbReference type="EMBL" id="KAA3672642.1"/>
    </source>
</evidence>
<name>A0A5J4NAR1_9TREM</name>
<sequence>MLVISSLPEIPEFIASSNCKLSAKTNRPSLDEIDLLIRGELSRQRHNIKQLFKENAANEGNNVSRYELDKEALVSFRQFEEAFTAQPLSKRPPPVIFHGLGAERCVSVAQAYRMLQEIACDPKFDLKRLLPPSCFEPDGRVLCPQLREAMKLMRINLTDENYRRLWRDKIDLEHFGSVSTNQICQILNLKEDGTPLGIMAKVTPLQAAKLRGIPKLNRNPRLMQPSPKWAPFEMLPTSSRSTTNDALTLIRELPVAGGTSFPITEQHAWTPKGPGDATDPVFGCGERHNQRLAKLETHFLRFEDVMSCLRYKTSSLFSFSHLDTVKISPIFIDSLQLENPYRAMLVAFKRFDPRHDNRVPETICLNILRDYGLSITPDDLNVFLRRILSSSEATGSGLGRDKPPDTLDVEKDEVKVRPGLVPYKRLLAFYQNRSKGGPANQIMRGLSLRNSSTVDNKKVTMLTPDEIEEELVKILHSSFIEFSELLNTQKVSPQGIEEHRFRDIVNRMIGFTMSDLQWDELKKRTIYIEPGVINYEHFLNLFNHPQLLYIFYHPSHYVCTCTFFVSFTHSAKSHCPQKSDEYREEVRDRTTLLHLVEHAIRTRLHHIDKRYKNYHHKKENMISKEEFGELLAGQGLQIVPTELDYLWGLLDELEPNRELHKYRQVLNFFYNRTRPIVAESIRLKRHESELIIILISWRNDPLLQFFYNVQNLADL</sequence>
<keyword evidence="2" id="KW-1185">Reference proteome</keyword>
<dbReference type="InterPro" id="IPR011992">
    <property type="entry name" value="EF-hand-dom_pair"/>
</dbReference>
<dbReference type="AlphaFoldDB" id="A0A5J4NAR1"/>
<organism evidence="1 2">
    <name type="scientific">Paragonimus westermani</name>
    <dbReference type="NCBI Taxonomy" id="34504"/>
    <lineage>
        <taxon>Eukaryota</taxon>
        <taxon>Metazoa</taxon>
        <taxon>Spiralia</taxon>
        <taxon>Lophotrochozoa</taxon>
        <taxon>Platyhelminthes</taxon>
        <taxon>Trematoda</taxon>
        <taxon>Digenea</taxon>
        <taxon>Plagiorchiida</taxon>
        <taxon>Troglotremata</taxon>
        <taxon>Troglotrematidae</taxon>
        <taxon>Paragonimus</taxon>
    </lineage>
</organism>
<protein>
    <recommendedName>
        <fullName evidence="3">EF-hand domain-containing protein</fullName>
    </recommendedName>
</protein>
<gene>
    <name evidence="1" type="ORF">DEA37_0014160</name>
</gene>
<reference evidence="1 2" key="1">
    <citation type="journal article" date="2019" name="Gigascience">
        <title>Whole-genome sequence of the oriental lung fluke Paragonimus westermani.</title>
        <authorList>
            <person name="Oey H."/>
            <person name="Zakrzewski M."/>
            <person name="Narain K."/>
            <person name="Devi K.R."/>
            <person name="Agatsuma T."/>
            <person name="Nawaratna S."/>
            <person name="Gobert G.N."/>
            <person name="Jones M.K."/>
            <person name="Ragan M.A."/>
            <person name="McManus D.P."/>
            <person name="Krause L."/>
        </authorList>
    </citation>
    <scope>NUCLEOTIDE SEQUENCE [LARGE SCALE GENOMIC DNA]</scope>
    <source>
        <strain evidence="1 2">IND2009</strain>
    </source>
</reference>